<organism evidence="1">
    <name type="scientific">Myoviridae sp. ctrEx11</name>
    <dbReference type="NCBI Taxonomy" id="2825180"/>
    <lineage>
        <taxon>Viruses</taxon>
        <taxon>Duplodnaviria</taxon>
        <taxon>Heunggongvirae</taxon>
        <taxon>Uroviricota</taxon>
        <taxon>Caudoviricetes</taxon>
    </lineage>
</organism>
<dbReference type="EMBL" id="BK016200">
    <property type="protein sequence ID" value="DAG01952.1"/>
    <property type="molecule type" value="Genomic_DNA"/>
</dbReference>
<sequence length="110" mass="12355">MNSKLYICERCGKPAQICHHKTWLNESNVCDPTIALNPDNLEALCIDCHNAEHGLRHDIAVFDDAGNVSEVKESVASQTYQKQRDQIDDVVERARALLCGFMDNPEKTTP</sequence>
<reference evidence="1" key="1">
    <citation type="journal article" date="2021" name="Proc. Natl. Acad. Sci. U.S.A.">
        <title>A Catalog of Tens of Thousands of Viruses from Human Metagenomes Reveals Hidden Associations with Chronic Diseases.</title>
        <authorList>
            <person name="Tisza M.J."/>
            <person name="Buck C.B."/>
        </authorList>
    </citation>
    <scope>NUCLEOTIDE SEQUENCE</scope>
    <source>
        <strain evidence="1">CtrEx11</strain>
    </source>
</reference>
<keyword evidence="1" id="KW-0378">Hydrolase</keyword>
<dbReference type="GO" id="GO:0004519">
    <property type="term" value="F:endonuclease activity"/>
    <property type="evidence" value="ECO:0007669"/>
    <property type="project" value="UniProtKB-KW"/>
</dbReference>
<protein>
    <submittedName>
        <fullName evidence="1">HNH endonuclease</fullName>
    </submittedName>
</protein>
<keyword evidence="1" id="KW-0540">Nuclease</keyword>
<proteinExistence type="predicted"/>
<accession>A0A8S5V5C4</accession>
<keyword evidence="1" id="KW-0255">Endonuclease</keyword>
<evidence type="ECO:0000313" key="1">
    <source>
        <dbReference type="EMBL" id="DAG01952.1"/>
    </source>
</evidence>
<name>A0A8S5V5C4_9CAUD</name>